<dbReference type="STRING" id="1742972.COMA1_10095"/>
<evidence type="ECO:0000256" key="2">
    <source>
        <dbReference type="ARBA" id="ARBA00022741"/>
    </source>
</evidence>
<dbReference type="AlphaFoldDB" id="A0A0S4L3Y6"/>
<dbReference type="InterPro" id="IPR003439">
    <property type="entry name" value="ABC_transporter-like_ATP-bd"/>
</dbReference>
<dbReference type="EMBL" id="CZQA01000001">
    <property type="protein sequence ID" value="CUS31406.1"/>
    <property type="molecule type" value="Genomic_DNA"/>
</dbReference>
<keyword evidence="6" id="KW-0472">Membrane</keyword>
<evidence type="ECO:0000313" key="9">
    <source>
        <dbReference type="Proteomes" id="UP000199032"/>
    </source>
</evidence>
<dbReference type="GO" id="GO:0017004">
    <property type="term" value="P:cytochrome complex assembly"/>
    <property type="evidence" value="ECO:0007669"/>
    <property type="project" value="UniProtKB-KW"/>
</dbReference>
<keyword evidence="2" id="KW-0547">Nucleotide-binding</keyword>
<proteinExistence type="predicted"/>
<feature type="domain" description="ABC transporter" evidence="7">
    <location>
        <begin position="2"/>
        <end position="204"/>
    </location>
</feature>
<evidence type="ECO:0000259" key="7">
    <source>
        <dbReference type="PROSITE" id="PS50893"/>
    </source>
</evidence>
<dbReference type="PANTHER" id="PTHR43499">
    <property type="entry name" value="ABC TRANSPORTER I FAMILY MEMBER 1"/>
    <property type="match status" value="1"/>
</dbReference>
<dbReference type="Proteomes" id="UP000199032">
    <property type="component" value="Unassembled WGS sequence"/>
</dbReference>
<evidence type="ECO:0000256" key="4">
    <source>
        <dbReference type="ARBA" id="ARBA00022840"/>
    </source>
</evidence>
<keyword evidence="8" id="KW-0378">Hydrolase</keyword>
<dbReference type="RefSeq" id="WP_090742204.1">
    <property type="nucleotide sequence ID" value="NZ_CZQA01000001.1"/>
</dbReference>
<dbReference type="GO" id="GO:0022857">
    <property type="term" value="F:transmembrane transporter activity"/>
    <property type="evidence" value="ECO:0007669"/>
    <property type="project" value="InterPro"/>
</dbReference>
<dbReference type="PROSITE" id="PS50893">
    <property type="entry name" value="ABC_TRANSPORTER_2"/>
    <property type="match status" value="1"/>
</dbReference>
<dbReference type="EC" id="3.6.3.41" evidence="8"/>
<dbReference type="GO" id="GO:0005524">
    <property type="term" value="F:ATP binding"/>
    <property type="evidence" value="ECO:0007669"/>
    <property type="project" value="UniProtKB-KW"/>
</dbReference>
<keyword evidence="3" id="KW-0201">Cytochrome c-type biogenesis</keyword>
<dbReference type="PROSITE" id="PS00211">
    <property type="entry name" value="ABC_TRANSPORTER_1"/>
    <property type="match status" value="1"/>
</dbReference>
<evidence type="ECO:0000256" key="6">
    <source>
        <dbReference type="ARBA" id="ARBA00023136"/>
    </source>
</evidence>
<protein>
    <submittedName>
        <fullName evidence="8">Heme exporter protein CcmA, ATP-binding</fullName>
        <ecNumber evidence="8">3.6.3.41</ecNumber>
    </submittedName>
</protein>
<dbReference type="InterPro" id="IPR003593">
    <property type="entry name" value="AAA+_ATPase"/>
</dbReference>
<dbReference type="Gene3D" id="3.40.50.300">
    <property type="entry name" value="P-loop containing nucleotide triphosphate hydrolases"/>
    <property type="match status" value="1"/>
</dbReference>
<dbReference type="InterPro" id="IPR027417">
    <property type="entry name" value="P-loop_NTPase"/>
</dbReference>
<dbReference type="Pfam" id="PF00005">
    <property type="entry name" value="ABC_tran"/>
    <property type="match status" value="1"/>
</dbReference>
<evidence type="ECO:0000256" key="1">
    <source>
        <dbReference type="ARBA" id="ARBA00022448"/>
    </source>
</evidence>
<dbReference type="InterPro" id="IPR005895">
    <property type="entry name" value="ABC_transptr_haem_export_CcmA"/>
</dbReference>
<keyword evidence="5" id="KW-1278">Translocase</keyword>
<dbReference type="SMART" id="SM00382">
    <property type="entry name" value="AAA"/>
    <property type="match status" value="1"/>
</dbReference>
<evidence type="ECO:0000313" key="8">
    <source>
        <dbReference type="EMBL" id="CUS31406.1"/>
    </source>
</evidence>
<dbReference type="NCBIfam" id="NF010061">
    <property type="entry name" value="PRK13538.1"/>
    <property type="match status" value="1"/>
</dbReference>
<evidence type="ECO:0000256" key="3">
    <source>
        <dbReference type="ARBA" id="ARBA00022748"/>
    </source>
</evidence>
<name>A0A0S4L3Y6_9BACT</name>
<dbReference type="OrthoDB" id="9800654at2"/>
<dbReference type="PANTHER" id="PTHR43499:SF1">
    <property type="entry name" value="ABC TRANSPORTER I FAMILY MEMBER 1"/>
    <property type="match status" value="1"/>
</dbReference>
<keyword evidence="4 8" id="KW-0067">ATP-binding</keyword>
<dbReference type="SUPFAM" id="SSF52540">
    <property type="entry name" value="P-loop containing nucleoside triphosphate hydrolases"/>
    <property type="match status" value="1"/>
</dbReference>
<accession>A0A0S4L3Y6</accession>
<dbReference type="NCBIfam" id="TIGR01189">
    <property type="entry name" value="ccmA"/>
    <property type="match status" value="1"/>
</dbReference>
<organism evidence="8 9">
    <name type="scientific">Candidatus Nitrospira nitrosa</name>
    <dbReference type="NCBI Taxonomy" id="1742972"/>
    <lineage>
        <taxon>Bacteria</taxon>
        <taxon>Pseudomonadati</taxon>
        <taxon>Nitrospirota</taxon>
        <taxon>Nitrospiria</taxon>
        <taxon>Nitrospirales</taxon>
        <taxon>Nitrospiraceae</taxon>
        <taxon>Nitrospira</taxon>
    </lineage>
</organism>
<sequence length="206" mass="22806">MLQAVGLSCRRGERRLFSDLNVQVERGKLLAVVGENGSGKTSLLRIFSSLLPPEDGSVRWEGQDIQQLKELYSGQLMYLGHLNGIKDDLTAVENLMSSMALAGEPCSERGAKEALEAIGLKRLVHRLPSKVLSQGQKRRVALARLWLSTRPLWLLDEPFTSLDAASTTVVTQRLHAHLQREGLVVVVTHQEIALPSERLQQLRLAG</sequence>
<dbReference type="GO" id="GO:0016887">
    <property type="term" value="F:ATP hydrolysis activity"/>
    <property type="evidence" value="ECO:0007669"/>
    <property type="project" value="InterPro"/>
</dbReference>
<gene>
    <name evidence="8" type="primary">ccmA</name>
    <name evidence="8" type="ORF">COMA1_10095</name>
</gene>
<keyword evidence="9" id="KW-1185">Reference proteome</keyword>
<keyword evidence="1" id="KW-0813">Transport</keyword>
<evidence type="ECO:0000256" key="5">
    <source>
        <dbReference type="ARBA" id="ARBA00022967"/>
    </source>
</evidence>
<dbReference type="InterPro" id="IPR017871">
    <property type="entry name" value="ABC_transporter-like_CS"/>
</dbReference>
<reference evidence="8 9" key="1">
    <citation type="submission" date="2015-10" db="EMBL/GenBank/DDBJ databases">
        <authorList>
            <person name="Gilbert D.G."/>
        </authorList>
    </citation>
    <scope>NUCLEOTIDE SEQUENCE [LARGE SCALE GENOMIC DNA]</scope>
    <source>
        <strain evidence="8">COMA1</strain>
    </source>
</reference>